<dbReference type="KEGG" id="cbf:CLI_0827"/>
<dbReference type="InterPro" id="IPR024419">
    <property type="entry name" value="YvrJ"/>
</dbReference>
<dbReference type="AlphaFoldDB" id="A7GBD9"/>
<sequence>MYDQLVMLISNVGFPIAVSLYLLLRIEKKLEELTKALNSLDKSILLAIEHQKDEYFTRK</sequence>
<dbReference type="EMBL" id="CP000728">
    <property type="protein sequence ID" value="ABS42171.1"/>
    <property type="molecule type" value="Genomic_DNA"/>
</dbReference>
<organism evidence="2 3">
    <name type="scientific">Clostridium botulinum (strain Langeland / NCTC 10281 / Type F)</name>
    <dbReference type="NCBI Taxonomy" id="441772"/>
    <lineage>
        <taxon>Bacteria</taxon>
        <taxon>Bacillati</taxon>
        <taxon>Bacillota</taxon>
        <taxon>Clostridia</taxon>
        <taxon>Eubacteriales</taxon>
        <taxon>Clostridiaceae</taxon>
        <taxon>Clostridium</taxon>
    </lineage>
</organism>
<name>A7GBD9_CLOBL</name>
<gene>
    <name evidence="2" type="ordered locus">CLI_0827</name>
</gene>
<evidence type="ECO:0000313" key="3">
    <source>
        <dbReference type="Proteomes" id="UP000002410"/>
    </source>
</evidence>
<feature type="transmembrane region" description="Helical" evidence="1">
    <location>
        <begin position="6"/>
        <end position="24"/>
    </location>
</feature>
<evidence type="ECO:0008006" key="4">
    <source>
        <dbReference type="Google" id="ProtNLM"/>
    </source>
</evidence>
<evidence type="ECO:0000313" key="2">
    <source>
        <dbReference type="EMBL" id="ABS42171.1"/>
    </source>
</evidence>
<dbReference type="HOGENOM" id="CLU_198854_4_0_9"/>
<proteinExistence type="predicted"/>
<protein>
    <recommendedName>
        <fullName evidence="4">YvrJ family protein</fullName>
    </recommendedName>
</protein>
<keyword evidence="1" id="KW-1133">Transmembrane helix</keyword>
<dbReference type="Proteomes" id="UP000002410">
    <property type="component" value="Chromosome"/>
</dbReference>
<keyword evidence="1" id="KW-0472">Membrane</keyword>
<accession>A7GBD9</accession>
<evidence type="ECO:0000256" key="1">
    <source>
        <dbReference type="SAM" id="Phobius"/>
    </source>
</evidence>
<keyword evidence="1" id="KW-0812">Transmembrane</keyword>
<reference evidence="3" key="1">
    <citation type="submission" date="2007-06" db="EMBL/GenBank/DDBJ databases">
        <authorList>
            <person name="Brinkac L.M."/>
            <person name="Daugherty S."/>
            <person name="Dodson R.J."/>
            <person name="Madupu R."/>
            <person name="Brown J.L."/>
            <person name="Bruce D."/>
            <person name="Detter C."/>
            <person name="Munk C."/>
            <person name="Smith L.A."/>
            <person name="Smith T.J."/>
            <person name="White O."/>
            <person name="Brettin T.S."/>
        </authorList>
    </citation>
    <scope>NUCLEOTIDE SEQUENCE [LARGE SCALE GENOMIC DNA]</scope>
    <source>
        <strain evidence="3">Langeland / NCTC 10281 / Type F</strain>
    </source>
</reference>
<dbReference type="RefSeq" id="WP_011987687.1">
    <property type="nucleotide sequence ID" value="NC_009699.1"/>
</dbReference>
<dbReference type="Pfam" id="PF12841">
    <property type="entry name" value="YvrJ"/>
    <property type="match status" value="1"/>
</dbReference>